<comment type="caution">
    <text evidence="1">The sequence shown here is derived from an EMBL/GenBank/DDBJ whole genome shotgun (WGS) entry which is preliminary data.</text>
</comment>
<evidence type="ECO:0000313" key="1">
    <source>
        <dbReference type="EMBL" id="EYB98009.1"/>
    </source>
</evidence>
<sequence>MRGALLLEEYTGSLRDRSYWLSGKESVLVHSQTEGRQCGCAASSILDIDWKRPRPSPWSFYHYRLPVERTIPCYLYTQPEIQQTLLSWDSWNDNQVKGNPY</sequence>
<accession>A0A016T5X5</accession>
<protein>
    <submittedName>
        <fullName evidence="1">Uncharacterized protein</fullName>
    </submittedName>
</protein>
<reference evidence="2" key="1">
    <citation type="journal article" date="2015" name="Nat. Genet.">
        <title>The genome and transcriptome of the zoonotic hookworm Ancylostoma ceylanicum identify infection-specific gene families.</title>
        <authorList>
            <person name="Schwarz E.M."/>
            <person name="Hu Y."/>
            <person name="Antoshechkin I."/>
            <person name="Miller M.M."/>
            <person name="Sternberg P.W."/>
            <person name="Aroian R.V."/>
        </authorList>
    </citation>
    <scope>NUCLEOTIDE SEQUENCE</scope>
    <source>
        <strain evidence="2">HY135</strain>
    </source>
</reference>
<keyword evidence="2" id="KW-1185">Reference proteome</keyword>
<dbReference type="AlphaFoldDB" id="A0A016T5X5"/>
<proteinExistence type="predicted"/>
<dbReference type="Proteomes" id="UP000024635">
    <property type="component" value="Unassembled WGS sequence"/>
</dbReference>
<organism evidence="1 2">
    <name type="scientific">Ancylostoma ceylanicum</name>
    <dbReference type="NCBI Taxonomy" id="53326"/>
    <lineage>
        <taxon>Eukaryota</taxon>
        <taxon>Metazoa</taxon>
        <taxon>Ecdysozoa</taxon>
        <taxon>Nematoda</taxon>
        <taxon>Chromadorea</taxon>
        <taxon>Rhabditida</taxon>
        <taxon>Rhabditina</taxon>
        <taxon>Rhabditomorpha</taxon>
        <taxon>Strongyloidea</taxon>
        <taxon>Ancylostomatidae</taxon>
        <taxon>Ancylostomatinae</taxon>
        <taxon>Ancylostoma</taxon>
    </lineage>
</organism>
<name>A0A016T5X5_9BILA</name>
<dbReference type="EMBL" id="JARK01001471">
    <property type="protein sequence ID" value="EYB98009.1"/>
    <property type="molecule type" value="Genomic_DNA"/>
</dbReference>
<evidence type="ECO:0000313" key="2">
    <source>
        <dbReference type="Proteomes" id="UP000024635"/>
    </source>
</evidence>
<gene>
    <name evidence="1" type="primary">Acey_s0135.g1945</name>
    <name evidence="1" type="ORF">Y032_0135g1945</name>
</gene>